<gene>
    <name evidence="3" type="ORF">M513_03216</name>
    <name evidence="4" type="ORF">M514_03216</name>
    <name evidence="6" type="ORF">M514_22860</name>
    <name evidence="5" type="ORF">M514_27409</name>
</gene>
<feature type="compositionally biased region" description="Low complexity" evidence="1">
    <location>
        <begin position="76"/>
        <end position="88"/>
    </location>
</feature>
<dbReference type="EMBL" id="KL367669">
    <property type="protein sequence ID" value="KFD60416.1"/>
    <property type="molecule type" value="Genomic_DNA"/>
</dbReference>
<dbReference type="Proteomes" id="UP000030764">
    <property type="component" value="Unassembled WGS sequence"/>
</dbReference>
<evidence type="ECO:0000313" key="3">
    <source>
        <dbReference type="EMBL" id="KFD55777.1"/>
    </source>
</evidence>
<reference evidence="5 7" key="1">
    <citation type="journal article" date="2014" name="Nat. Genet.">
        <title>Genome and transcriptome of the porcine whipworm Trichuris suis.</title>
        <authorList>
            <person name="Jex A.R."/>
            <person name="Nejsum P."/>
            <person name="Schwarz E.M."/>
            <person name="Hu L."/>
            <person name="Young N.D."/>
            <person name="Hall R.S."/>
            <person name="Korhonen P.K."/>
            <person name="Liao S."/>
            <person name="Thamsborg S."/>
            <person name="Xia J."/>
            <person name="Xu P."/>
            <person name="Wang S."/>
            <person name="Scheerlinck J.P."/>
            <person name="Hofmann A."/>
            <person name="Sternberg P.W."/>
            <person name="Wang J."/>
            <person name="Gasser R.B."/>
        </authorList>
    </citation>
    <scope>NUCLEOTIDE SEQUENCE [LARGE SCALE GENOMIC DNA]</scope>
    <source>
        <strain evidence="5">DCEP-RM93F</strain>
        <strain evidence="3">DCEP-RM93M</strain>
    </source>
</reference>
<evidence type="ECO:0008006" key="8">
    <source>
        <dbReference type="Google" id="ProtNLM"/>
    </source>
</evidence>
<evidence type="ECO:0000256" key="1">
    <source>
        <dbReference type="SAM" id="MobiDB-lite"/>
    </source>
</evidence>
<feature type="region of interest" description="Disordered" evidence="1">
    <location>
        <begin position="57"/>
        <end position="118"/>
    </location>
</feature>
<name>A0A085MT70_9BILA</name>
<keyword evidence="7" id="KW-1185">Reference proteome</keyword>
<proteinExistence type="predicted"/>
<dbReference type="EMBL" id="KL368140">
    <property type="protein sequence ID" value="KFD59331.1"/>
    <property type="molecule type" value="Genomic_DNA"/>
</dbReference>
<evidence type="ECO:0000313" key="5">
    <source>
        <dbReference type="EMBL" id="KFD60416.1"/>
    </source>
</evidence>
<accession>A0A085MT70</accession>
<dbReference type="AlphaFoldDB" id="A0A085MT70"/>
<organism evidence="5">
    <name type="scientific">Trichuris suis</name>
    <name type="common">pig whipworm</name>
    <dbReference type="NCBI Taxonomy" id="68888"/>
    <lineage>
        <taxon>Eukaryota</taxon>
        <taxon>Metazoa</taxon>
        <taxon>Ecdysozoa</taxon>
        <taxon>Nematoda</taxon>
        <taxon>Enoplea</taxon>
        <taxon>Dorylaimia</taxon>
        <taxon>Trichinellida</taxon>
        <taxon>Trichuridae</taxon>
        <taxon>Trichuris</taxon>
    </lineage>
</organism>
<feature type="signal peptide" evidence="2">
    <location>
        <begin position="1"/>
        <end position="22"/>
    </location>
</feature>
<feature type="chain" id="PRO_5007379487" description="Histidine-rich glycoprotein" evidence="2">
    <location>
        <begin position="23"/>
        <end position="118"/>
    </location>
</feature>
<protein>
    <recommendedName>
        <fullName evidence="8">Histidine-rich glycoprotein</fullName>
    </recommendedName>
</protein>
<dbReference type="EMBL" id="KL367546">
    <property type="protein sequence ID" value="KFD65011.1"/>
    <property type="molecule type" value="Genomic_DNA"/>
</dbReference>
<dbReference type="EMBL" id="KL363197">
    <property type="protein sequence ID" value="KFD55777.1"/>
    <property type="molecule type" value="Genomic_DNA"/>
</dbReference>
<evidence type="ECO:0000313" key="4">
    <source>
        <dbReference type="EMBL" id="KFD59331.1"/>
    </source>
</evidence>
<feature type="compositionally biased region" description="Basic residues" evidence="1">
    <location>
        <begin position="108"/>
        <end position="118"/>
    </location>
</feature>
<evidence type="ECO:0000313" key="6">
    <source>
        <dbReference type="EMBL" id="KFD65011.1"/>
    </source>
</evidence>
<sequence>MAKLHYAFVAFLLVLPLYLCNAHSHHHSRESHLRHPPPMPHSHYPAGHHHLPPVHHPMPGHHHPHGYYPPPHHPHVMPGHGHGPSSHHPLPPHSHHHSPSVSLELGSRHHRGRFSVVL</sequence>
<evidence type="ECO:0000313" key="7">
    <source>
        <dbReference type="Proteomes" id="UP000030764"/>
    </source>
</evidence>
<keyword evidence="2" id="KW-0732">Signal</keyword>
<evidence type="ECO:0000256" key="2">
    <source>
        <dbReference type="SAM" id="SignalP"/>
    </source>
</evidence>
<dbReference type="Proteomes" id="UP000030758">
    <property type="component" value="Unassembled WGS sequence"/>
</dbReference>